<accession>A0A4U6WY90</accession>
<comment type="caution">
    <text evidence="2">The sequence shown here is derived from an EMBL/GenBank/DDBJ whole genome shotgun (WGS) entry which is preliminary data.</text>
</comment>
<organism evidence="2 3">
    <name type="scientific">Colletotrichum tanaceti</name>
    <dbReference type="NCBI Taxonomy" id="1306861"/>
    <lineage>
        <taxon>Eukaryota</taxon>
        <taxon>Fungi</taxon>
        <taxon>Dikarya</taxon>
        <taxon>Ascomycota</taxon>
        <taxon>Pezizomycotina</taxon>
        <taxon>Sordariomycetes</taxon>
        <taxon>Hypocreomycetidae</taxon>
        <taxon>Glomerellales</taxon>
        <taxon>Glomerellaceae</taxon>
        <taxon>Colletotrichum</taxon>
        <taxon>Colletotrichum destructivum species complex</taxon>
    </lineage>
</organism>
<evidence type="ECO:0000313" key="3">
    <source>
        <dbReference type="Proteomes" id="UP000310108"/>
    </source>
</evidence>
<dbReference type="EMBL" id="PJEX01001629">
    <property type="protein sequence ID" value="TKW48168.1"/>
    <property type="molecule type" value="Genomic_DNA"/>
</dbReference>
<feature type="compositionally biased region" description="Pro residues" evidence="1">
    <location>
        <begin position="58"/>
        <end position="67"/>
    </location>
</feature>
<reference evidence="2 3" key="1">
    <citation type="journal article" date="2019" name="PLoS ONE">
        <title>Comparative genome analysis indicates high evolutionary potential of pathogenicity genes in Colletotrichum tanaceti.</title>
        <authorList>
            <person name="Lelwala R.V."/>
            <person name="Korhonen P.K."/>
            <person name="Young N.D."/>
            <person name="Scott J.B."/>
            <person name="Ades P.A."/>
            <person name="Gasser R.B."/>
            <person name="Taylor P.W.J."/>
        </authorList>
    </citation>
    <scope>NUCLEOTIDE SEQUENCE [LARGE SCALE GENOMIC DNA]</scope>
    <source>
        <strain evidence="2">BRIP57314</strain>
    </source>
</reference>
<feature type="compositionally biased region" description="Basic residues" evidence="1">
    <location>
        <begin position="1"/>
        <end position="17"/>
    </location>
</feature>
<protein>
    <submittedName>
        <fullName evidence="2">Uncharacterized protein</fullName>
    </submittedName>
</protein>
<name>A0A4U6WY90_9PEZI</name>
<feature type="compositionally biased region" description="Low complexity" evidence="1">
    <location>
        <begin position="18"/>
        <end position="30"/>
    </location>
</feature>
<feature type="non-terminal residue" evidence="2">
    <location>
        <position position="1"/>
    </location>
</feature>
<feature type="region of interest" description="Disordered" evidence="1">
    <location>
        <begin position="1"/>
        <end position="83"/>
    </location>
</feature>
<gene>
    <name evidence="2" type="ORF">CTA1_7318</name>
</gene>
<evidence type="ECO:0000256" key="1">
    <source>
        <dbReference type="SAM" id="MobiDB-lite"/>
    </source>
</evidence>
<evidence type="ECO:0000313" key="2">
    <source>
        <dbReference type="EMBL" id="TKW48168.1"/>
    </source>
</evidence>
<dbReference type="AlphaFoldDB" id="A0A4U6WY90"/>
<sequence length="83" mass="9602">RRRPPRRRRRRRRRQRGRIAPPIAVAYPPARSTRQTHIVAVRSVRPSENPSHRTRPTNGPPPPPPPPPHEKQKQNSHGTARSL</sequence>
<proteinExistence type="predicted"/>
<keyword evidence="3" id="KW-1185">Reference proteome</keyword>
<dbReference type="Proteomes" id="UP000310108">
    <property type="component" value="Unassembled WGS sequence"/>
</dbReference>